<dbReference type="Proteomes" id="UP000298781">
    <property type="component" value="Chromosome"/>
</dbReference>
<keyword evidence="2" id="KW-0805">Transcription regulation</keyword>
<gene>
    <name evidence="6" type="ORF">E8M01_19375</name>
</gene>
<dbReference type="InterPro" id="IPR036390">
    <property type="entry name" value="WH_DNA-bd_sf"/>
</dbReference>
<dbReference type="PANTHER" id="PTHR30537">
    <property type="entry name" value="HTH-TYPE TRANSCRIPTIONAL REGULATOR"/>
    <property type="match status" value="1"/>
</dbReference>
<keyword evidence="7" id="KW-1185">Reference proteome</keyword>
<name>A0A4D7B753_9HYPH</name>
<dbReference type="PANTHER" id="PTHR30537:SF5">
    <property type="entry name" value="HTH-TYPE TRANSCRIPTIONAL ACTIVATOR TTDR-RELATED"/>
    <property type="match status" value="1"/>
</dbReference>
<evidence type="ECO:0000256" key="4">
    <source>
        <dbReference type="ARBA" id="ARBA00023163"/>
    </source>
</evidence>
<evidence type="ECO:0000256" key="2">
    <source>
        <dbReference type="ARBA" id="ARBA00023015"/>
    </source>
</evidence>
<dbReference type="Gene3D" id="3.40.190.290">
    <property type="match status" value="1"/>
</dbReference>
<evidence type="ECO:0000256" key="3">
    <source>
        <dbReference type="ARBA" id="ARBA00023125"/>
    </source>
</evidence>
<dbReference type="OrthoDB" id="9812435at2"/>
<keyword evidence="3" id="KW-0238">DNA-binding</keyword>
<dbReference type="InterPro" id="IPR000847">
    <property type="entry name" value="LysR_HTH_N"/>
</dbReference>
<dbReference type="SUPFAM" id="SSF46785">
    <property type="entry name" value="Winged helix' DNA-binding domain"/>
    <property type="match status" value="1"/>
</dbReference>
<organism evidence="6 7">
    <name type="scientific">Phreatobacter stygius</name>
    <dbReference type="NCBI Taxonomy" id="1940610"/>
    <lineage>
        <taxon>Bacteria</taxon>
        <taxon>Pseudomonadati</taxon>
        <taxon>Pseudomonadota</taxon>
        <taxon>Alphaproteobacteria</taxon>
        <taxon>Hyphomicrobiales</taxon>
        <taxon>Phreatobacteraceae</taxon>
        <taxon>Phreatobacter</taxon>
    </lineage>
</organism>
<dbReference type="EMBL" id="CP039690">
    <property type="protein sequence ID" value="QCI66180.1"/>
    <property type="molecule type" value="Genomic_DNA"/>
</dbReference>
<evidence type="ECO:0000256" key="1">
    <source>
        <dbReference type="ARBA" id="ARBA00009437"/>
    </source>
</evidence>
<dbReference type="Gene3D" id="1.10.10.10">
    <property type="entry name" value="Winged helix-like DNA-binding domain superfamily/Winged helix DNA-binding domain"/>
    <property type="match status" value="1"/>
</dbReference>
<evidence type="ECO:0000313" key="6">
    <source>
        <dbReference type="EMBL" id="QCI66180.1"/>
    </source>
</evidence>
<dbReference type="InterPro" id="IPR058163">
    <property type="entry name" value="LysR-type_TF_proteobact-type"/>
</dbReference>
<dbReference type="CDD" id="cd08422">
    <property type="entry name" value="PBP2_CrgA_like"/>
    <property type="match status" value="1"/>
</dbReference>
<dbReference type="Pfam" id="PF03466">
    <property type="entry name" value="LysR_substrate"/>
    <property type="match status" value="1"/>
</dbReference>
<dbReference type="GO" id="GO:0003700">
    <property type="term" value="F:DNA-binding transcription factor activity"/>
    <property type="evidence" value="ECO:0007669"/>
    <property type="project" value="InterPro"/>
</dbReference>
<dbReference type="InterPro" id="IPR005119">
    <property type="entry name" value="LysR_subst-bd"/>
</dbReference>
<dbReference type="PROSITE" id="PS50931">
    <property type="entry name" value="HTH_LYSR"/>
    <property type="match status" value="1"/>
</dbReference>
<proteinExistence type="inferred from homology"/>
<dbReference type="PRINTS" id="PR00039">
    <property type="entry name" value="HTHLYSR"/>
</dbReference>
<comment type="similarity">
    <text evidence="1">Belongs to the LysR transcriptional regulatory family.</text>
</comment>
<dbReference type="KEGG" id="pstg:E8M01_19375"/>
<dbReference type="RefSeq" id="WP_136961625.1">
    <property type="nucleotide sequence ID" value="NZ_CP039690.1"/>
</dbReference>
<sequence>MSFDGRLLSGIGVLAAVVEAGSFVRAADTLGLTQSGVSRAIARLEQRIGIRLLHRTARAVSLTDEGRRFYDEVAPLLQGIESAATIAAGAGAEVRGRLRVNVDPPFGHYLLTPRLPEFLTRYPELSVDLFVRDHLGDFVGEGFDIAIRFGEPEPSGLTCRLLMRAKVLTCAAPDYVARNGKPEHPRELVDHDCLLIRDPTTGRPFGWELRRGEDIVPVAVRGRLMVNDSESLIASCLGGQGIAQPLDFMVRDKLADGRLVQLLPDWSDETFPAYLFHRAQGLPTAKLRAFIDFVTRIV</sequence>
<dbReference type="SUPFAM" id="SSF53850">
    <property type="entry name" value="Periplasmic binding protein-like II"/>
    <property type="match status" value="1"/>
</dbReference>
<evidence type="ECO:0000259" key="5">
    <source>
        <dbReference type="PROSITE" id="PS50931"/>
    </source>
</evidence>
<feature type="domain" description="HTH lysR-type" evidence="5">
    <location>
        <begin position="13"/>
        <end position="63"/>
    </location>
</feature>
<dbReference type="Pfam" id="PF00126">
    <property type="entry name" value="HTH_1"/>
    <property type="match status" value="1"/>
</dbReference>
<reference evidence="6 7" key="1">
    <citation type="submission" date="2019-04" db="EMBL/GenBank/DDBJ databases">
        <title>Phreatobacter aquaticus sp. nov.</title>
        <authorList>
            <person name="Choi A."/>
        </authorList>
    </citation>
    <scope>NUCLEOTIDE SEQUENCE [LARGE SCALE GENOMIC DNA]</scope>
    <source>
        <strain evidence="6 7">KCTC 52518</strain>
    </source>
</reference>
<accession>A0A4D7B753</accession>
<keyword evidence="4" id="KW-0804">Transcription</keyword>
<protein>
    <submittedName>
        <fullName evidence="6">LysR family transcriptional regulator</fullName>
    </submittedName>
</protein>
<evidence type="ECO:0000313" key="7">
    <source>
        <dbReference type="Proteomes" id="UP000298781"/>
    </source>
</evidence>
<dbReference type="AlphaFoldDB" id="A0A4D7B753"/>
<dbReference type="GO" id="GO:0003677">
    <property type="term" value="F:DNA binding"/>
    <property type="evidence" value="ECO:0007669"/>
    <property type="project" value="UniProtKB-KW"/>
</dbReference>
<dbReference type="InterPro" id="IPR036388">
    <property type="entry name" value="WH-like_DNA-bd_sf"/>
</dbReference>
<dbReference type="FunFam" id="1.10.10.10:FF:000001">
    <property type="entry name" value="LysR family transcriptional regulator"/>
    <property type="match status" value="1"/>
</dbReference>